<keyword evidence="6" id="KW-0812">Transmembrane</keyword>
<feature type="domain" description="AIG1-type G" evidence="18">
    <location>
        <begin position="54"/>
        <end position="272"/>
    </location>
</feature>
<reference evidence="19 20" key="1">
    <citation type="journal article" date="2018" name="New Phytol.">
        <title>Phylogenomics of Endogonaceae and evolution of mycorrhizas within Mucoromycota.</title>
        <authorList>
            <person name="Chang Y."/>
            <person name="Desiro A."/>
            <person name="Na H."/>
            <person name="Sandor L."/>
            <person name="Lipzen A."/>
            <person name="Clum A."/>
            <person name="Barry K."/>
            <person name="Grigoriev I.V."/>
            <person name="Martin F.M."/>
            <person name="Stajich J.E."/>
            <person name="Smith M.E."/>
            <person name="Bonito G."/>
            <person name="Spatafora J.W."/>
        </authorList>
    </citation>
    <scope>NUCLEOTIDE SEQUENCE [LARGE SCALE GENOMIC DNA]</scope>
    <source>
        <strain evidence="19 20">AD002</strain>
    </source>
</reference>
<keyword evidence="15" id="KW-0472">Membrane</keyword>
<keyword evidence="20" id="KW-1185">Reference proteome</keyword>
<evidence type="ECO:0000256" key="13">
    <source>
        <dbReference type="ARBA" id="ARBA00022989"/>
    </source>
</evidence>
<keyword evidence="14" id="KW-0342">GTP-binding</keyword>
<keyword evidence="3" id="KW-0813">Transport</keyword>
<evidence type="ECO:0000313" key="19">
    <source>
        <dbReference type="EMBL" id="RUS34988.1"/>
    </source>
</evidence>
<keyword evidence="4" id="KW-0150">Chloroplast</keyword>
<evidence type="ECO:0000256" key="17">
    <source>
        <dbReference type="SAM" id="MobiDB-lite"/>
    </source>
</evidence>
<keyword evidence="7" id="KW-0479">Metal-binding</keyword>
<dbReference type="PANTHER" id="PTHR10903:SF135">
    <property type="entry name" value="TRANSLOCASE OF CHLOROPLAST 120, CHLOROPLASTIC-RELATED"/>
    <property type="match status" value="1"/>
</dbReference>
<evidence type="ECO:0000256" key="15">
    <source>
        <dbReference type="ARBA" id="ARBA00023136"/>
    </source>
</evidence>
<evidence type="ECO:0000256" key="5">
    <source>
        <dbReference type="ARBA" id="ARBA00022640"/>
    </source>
</evidence>
<keyword evidence="9" id="KW-0378">Hydrolase</keyword>
<dbReference type="GO" id="GO:0016787">
    <property type="term" value="F:hydrolase activity"/>
    <property type="evidence" value="ECO:0007669"/>
    <property type="project" value="UniProtKB-KW"/>
</dbReference>
<name>A0A433QYY1_9FUNG</name>
<dbReference type="InterPro" id="IPR006703">
    <property type="entry name" value="G_AIG1"/>
</dbReference>
<dbReference type="PROSITE" id="PS51720">
    <property type="entry name" value="G_AIG1"/>
    <property type="match status" value="1"/>
</dbReference>
<feature type="compositionally biased region" description="Low complexity" evidence="17">
    <location>
        <begin position="347"/>
        <end position="378"/>
    </location>
</feature>
<dbReference type="EMBL" id="RBNJ01000262">
    <property type="protein sequence ID" value="RUS34988.1"/>
    <property type="molecule type" value="Genomic_DNA"/>
</dbReference>
<feature type="compositionally biased region" description="Low complexity" evidence="17">
    <location>
        <begin position="325"/>
        <end position="337"/>
    </location>
</feature>
<dbReference type="GO" id="GO:0046872">
    <property type="term" value="F:metal ion binding"/>
    <property type="evidence" value="ECO:0007669"/>
    <property type="project" value="UniProtKB-KW"/>
</dbReference>
<evidence type="ECO:0000256" key="9">
    <source>
        <dbReference type="ARBA" id="ARBA00022801"/>
    </source>
</evidence>
<evidence type="ECO:0000313" key="20">
    <source>
        <dbReference type="Proteomes" id="UP000274822"/>
    </source>
</evidence>
<keyword evidence="12" id="KW-0653">Protein transport</keyword>
<evidence type="ECO:0000259" key="18">
    <source>
        <dbReference type="PROSITE" id="PS51720"/>
    </source>
</evidence>
<keyword evidence="11" id="KW-0460">Magnesium</keyword>
<dbReference type="PANTHER" id="PTHR10903">
    <property type="entry name" value="GTPASE, IMAP FAMILY MEMBER-RELATED"/>
    <property type="match status" value="1"/>
</dbReference>
<dbReference type="GO" id="GO:0005525">
    <property type="term" value="F:GTP binding"/>
    <property type="evidence" value="ECO:0007669"/>
    <property type="project" value="UniProtKB-KW"/>
</dbReference>
<evidence type="ECO:0000256" key="11">
    <source>
        <dbReference type="ARBA" id="ARBA00022842"/>
    </source>
</evidence>
<dbReference type="GO" id="GO:0016020">
    <property type="term" value="C:membrane"/>
    <property type="evidence" value="ECO:0007669"/>
    <property type="project" value="UniProtKB-SubCell"/>
</dbReference>
<dbReference type="Gene3D" id="3.40.50.300">
    <property type="entry name" value="P-loop containing nucleotide triphosphate hydrolases"/>
    <property type="match status" value="1"/>
</dbReference>
<protein>
    <submittedName>
        <fullName evidence="19">AIG1 family-domain-containing protein</fullName>
    </submittedName>
</protein>
<sequence>MLNELPGQPSFLSPLYTPRPSDGTVRRPPRVSPKLFDDDTDTTFRRRRDDDDDDDALQIMTLGKSGEGKSSLLNAILGDDAFQAKISVSEVTKAVESHSGRWLGRPEHTAVKCVDTPTLAGQLGDRARVAQIGNLLEACLNGVDAFLIVTKVTHYRYDSSIHATLKVYETILNPSFWQNAILVFSHADPETATSWSDSQRHFDDFAAQIAKQFKLTTPPPICFASDRRSFGKTSATAGGIGNMGARGEIIVHDGTRICTIEPPARTLYERIREFHTRPYFPTHLTQYLHQNPRRTVADFAERLMTAVEQLDEFREVDRSAHKRSLSAALSPRPSLSSQIYGMGSNPSMASSIASLSGASSGASSATSSATTSVISSSAKCRVPWEGRNRPRAVSAESSPTPSESGSDHGGGGGSGRVTMTAMAGLLQLPNRLRRSSSAVTLRAKGLKRSSTYLPASTSVGV</sequence>
<organism evidence="19 20">
    <name type="scientific">Jimgerdemannia flammicorona</name>
    <dbReference type="NCBI Taxonomy" id="994334"/>
    <lineage>
        <taxon>Eukaryota</taxon>
        <taxon>Fungi</taxon>
        <taxon>Fungi incertae sedis</taxon>
        <taxon>Mucoromycota</taxon>
        <taxon>Mucoromycotina</taxon>
        <taxon>Endogonomycetes</taxon>
        <taxon>Endogonales</taxon>
        <taxon>Endogonaceae</taxon>
        <taxon>Jimgerdemannia</taxon>
    </lineage>
</organism>
<evidence type="ECO:0000256" key="16">
    <source>
        <dbReference type="ARBA" id="ARBA00024013"/>
    </source>
</evidence>
<proteinExistence type="predicted"/>
<feature type="region of interest" description="Disordered" evidence="17">
    <location>
        <begin position="315"/>
        <end position="417"/>
    </location>
</feature>
<accession>A0A433QYY1</accession>
<dbReference type="InterPro" id="IPR027417">
    <property type="entry name" value="P-loop_NTPase"/>
</dbReference>
<dbReference type="GO" id="GO:0015031">
    <property type="term" value="P:protein transport"/>
    <property type="evidence" value="ECO:0007669"/>
    <property type="project" value="UniProtKB-KW"/>
</dbReference>
<evidence type="ECO:0000256" key="2">
    <source>
        <dbReference type="ARBA" id="ARBA00004167"/>
    </source>
</evidence>
<evidence type="ECO:0000256" key="3">
    <source>
        <dbReference type="ARBA" id="ARBA00022448"/>
    </source>
</evidence>
<dbReference type="InterPro" id="IPR045058">
    <property type="entry name" value="GIMA/IAN/Toc"/>
</dbReference>
<gene>
    <name evidence="19" type="ORF">BC938DRAFT_477119</name>
</gene>
<evidence type="ECO:0000256" key="12">
    <source>
        <dbReference type="ARBA" id="ARBA00022927"/>
    </source>
</evidence>
<keyword evidence="13" id="KW-1133">Transmembrane helix</keyword>
<dbReference type="Pfam" id="PF04548">
    <property type="entry name" value="AIG1"/>
    <property type="match status" value="1"/>
</dbReference>
<evidence type="ECO:0000256" key="10">
    <source>
        <dbReference type="ARBA" id="ARBA00022805"/>
    </source>
</evidence>
<keyword evidence="8" id="KW-0547">Nucleotide-binding</keyword>
<evidence type="ECO:0000256" key="7">
    <source>
        <dbReference type="ARBA" id="ARBA00022723"/>
    </source>
</evidence>
<dbReference type="AlphaFoldDB" id="A0A433QYY1"/>
<dbReference type="SUPFAM" id="SSF52540">
    <property type="entry name" value="P-loop containing nucleoside triphosphate hydrolases"/>
    <property type="match status" value="1"/>
</dbReference>
<keyword evidence="5" id="KW-0934">Plastid</keyword>
<evidence type="ECO:0000256" key="1">
    <source>
        <dbReference type="ARBA" id="ARBA00001946"/>
    </source>
</evidence>
<dbReference type="Proteomes" id="UP000274822">
    <property type="component" value="Unassembled WGS sequence"/>
</dbReference>
<evidence type="ECO:0000256" key="8">
    <source>
        <dbReference type="ARBA" id="ARBA00022741"/>
    </source>
</evidence>
<evidence type="ECO:0000256" key="14">
    <source>
        <dbReference type="ARBA" id="ARBA00023134"/>
    </source>
</evidence>
<comment type="cofactor">
    <cofactor evidence="1">
        <name>Mg(2+)</name>
        <dbReference type="ChEBI" id="CHEBI:18420"/>
    </cofactor>
</comment>
<comment type="caution">
    <text evidence="19">The sequence shown here is derived from an EMBL/GenBank/DDBJ whole genome shotgun (WGS) entry which is preliminary data.</text>
</comment>
<keyword evidence="10" id="KW-1002">Plastid outer membrane</keyword>
<evidence type="ECO:0000256" key="4">
    <source>
        <dbReference type="ARBA" id="ARBA00022528"/>
    </source>
</evidence>
<comment type="subcellular location">
    <subcellularLocation>
        <location evidence="2">Membrane</location>
        <topology evidence="2">Single-pass membrane protein</topology>
    </subcellularLocation>
    <subcellularLocation>
        <location evidence="16">Plastid</location>
        <location evidence="16">Chloroplast outer membrane</location>
    </subcellularLocation>
</comment>
<feature type="region of interest" description="Disordered" evidence="17">
    <location>
        <begin position="1"/>
        <end position="51"/>
    </location>
</feature>
<evidence type="ECO:0000256" key="6">
    <source>
        <dbReference type="ARBA" id="ARBA00022692"/>
    </source>
</evidence>